<dbReference type="EMBL" id="BLXT01005793">
    <property type="protein sequence ID" value="GFO26182.1"/>
    <property type="molecule type" value="Genomic_DNA"/>
</dbReference>
<dbReference type="Proteomes" id="UP000735302">
    <property type="component" value="Unassembled WGS sequence"/>
</dbReference>
<name>A0AAV4C4A3_9GAST</name>
<gene>
    <name evidence="1" type="ORF">PoB_005268700</name>
</gene>
<organism evidence="1 2">
    <name type="scientific">Plakobranchus ocellatus</name>
    <dbReference type="NCBI Taxonomy" id="259542"/>
    <lineage>
        <taxon>Eukaryota</taxon>
        <taxon>Metazoa</taxon>
        <taxon>Spiralia</taxon>
        <taxon>Lophotrochozoa</taxon>
        <taxon>Mollusca</taxon>
        <taxon>Gastropoda</taxon>
        <taxon>Heterobranchia</taxon>
        <taxon>Euthyneura</taxon>
        <taxon>Panpulmonata</taxon>
        <taxon>Sacoglossa</taxon>
        <taxon>Placobranchoidea</taxon>
        <taxon>Plakobranchidae</taxon>
        <taxon>Plakobranchus</taxon>
    </lineage>
</organism>
<sequence length="102" mass="11372">MQDFNIFTSDFSTPGIGALCYKEQLTSVVITLGSSELIFIINCGCPGDQSGSSKTLISWKFRVNTEPRHCTAYAVLSIISRQYITNVFALSVYQNNHRLITE</sequence>
<evidence type="ECO:0000313" key="1">
    <source>
        <dbReference type="EMBL" id="GFO26182.1"/>
    </source>
</evidence>
<evidence type="ECO:0000313" key="2">
    <source>
        <dbReference type="Proteomes" id="UP000735302"/>
    </source>
</evidence>
<comment type="caution">
    <text evidence="1">The sequence shown here is derived from an EMBL/GenBank/DDBJ whole genome shotgun (WGS) entry which is preliminary data.</text>
</comment>
<protein>
    <submittedName>
        <fullName evidence="1">Uncharacterized protein</fullName>
    </submittedName>
</protein>
<dbReference type="AlphaFoldDB" id="A0AAV4C4A3"/>
<reference evidence="1 2" key="1">
    <citation type="journal article" date="2021" name="Elife">
        <title>Chloroplast acquisition without the gene transfer in kleptoplastic sea slugs, Plakobranchus ocellatus.</title>
        <authorList>
            <person name="Maeda T."/>
            <person name="Takahashi S."/>
            <person name="Yoshida T."/>
            <person name="Shimamura S."/>
            <person name="Takaki Y."/>
            <person name="Nagai Y."/>
            <person name="Toyoda A."/>
            <person name="Suzuki Y."/>
            <person name="Arimoto A."/>
            <person name="Ishii H."/>
            <person name="Satoh N."/>
            <person name="Nishiyama T."/>
            <person name="Hasebe M."/>
            <person name="Maruyama T."/>
            <person name="Minagawa J."/>
            <person name="Obokata J."/>
            <person name="Shigenobu S."/>
        </authorList>
    </citation>
    <scope>NUCLEOTIDE SEQUENCE [LARGE SCALE GENOMIC DNA]</scope>
</reference>
<keyword evidence="2" id="KW-1185">Reference proteome</keyword>
<accession>A0AAV4C4A3</accession>
<proteinExistence type="predicted"/>